<keyword evidence="2" id="KW-0150">Chloroplast</keyword>
<name>A0A5A7PRE2_STRAF</name>
<evidence type="ECO:0000256" key="1">
    <source>
        <dbReference type="ARBA" id="ARBA00004229"/>
    </source>
</evidence>
<accession>A0A5A7PRE2</accession>
<evidence type="ECO:0000256" key="4">
    <source>
        <dbReference type="ARBA" id="ARBA00022737"/>
    </source>
</evidence>
<dbReference type="InterPro" id="IPR002885">
    <property type="entry name" value="PPR_rpt"/>
</dbReference>
<dbReference type="OrthoDB" id="756178at2759"/>
<dbReference type="FunFam" id="1.25.40.10:FF:000797">
    <property type="entry name" value="Pentatricopeptide repeat-containing protein chloroplastic"/>
    <property type="match status" value="1"/>
</dbReference>
<keyword evidence="4" id="KW-0677">Repeat</keyword>
<evidence type="ECO:0000256" key="6">
    <source>
        <dbReference type="ARBA" id="ARBA00061659"/>
    </source>
</evidence>
<dbReference type="FunFam" id="1.25.40.10:FF:000496">
    <property type="entry name" value="Pentatricopeptide repeat-containing protein chloroplastic"/>
    <property type="match status" value="1"/>
</dbReference>
<dbReference type="Pfam" id="PF20431">
    <property type="entry name" value="E_motif"/>
    <property type="match status" value="1"/>
</dbReference>
<protein>
    <submittedName>
        <fullName evidence="9">Pentatricopeptide repeat-containing protein</fullName>
    </submittedName>
</protein>
<dbReference type="GO" id="GO:0009451">
    <property type="term" value="P:RNA modification"/>
    <property type="evidence" value="ECO:0007669"/>
    <property type="project" value="InterPro"/>
</dbReference>
<feature type="repeat" description="PPR" evidence="7">
    <location>
        <begin position="506"/>
        <end position="541"/>
    </location>
</feature>
<proteinExistence type="inferred from homology"/>
<dbReference type="GO" id="GO:0009507">
    <property type="term" value="C:chloroplast"/>
    <property type="evidence" value="ECO:0007669"/>
    <property type="project" value="UniProtKB-SubCell"/>
</dbReference>
<feature type="repeat" description="PPR" evidence="7">
    <location>
        <begin position="201"/>
        <end position="235"/>
    </location>
</feature>
<evidence type="ECO:0000313" key="9">
    <source>
        <dbReference type="EMBL" id="GER35181.1"/>
    </source>
</evidence>
<dbReference type="Proteomes" id="UP000325081">
    <property type="component" value="Unassembled WGS sequence"/>
</dbReference>
<dbReference type="InterPro" id="IPR046848">
    <property type="entry name" value="E_motif"/>
</dbReference>
<dbReference type="Pfam" id="PF13812">
    <property type="entry name" value="PPR_3"/>
    <property type="match status" value="1"/>
</dbReference>
<feature type="region of interest" description="Disordered" evidence="8">
    <location>
        <begin position="30"/>
        <end position="57"/>
    </location>
</feature>
<comment type="caution">
    <text evidence="9">The sequence shown here is derived from an EMBL/GenBank/DDBJ whole genome shotgun (WGS) entry which is preliminary data.</text>
</comment>
<feature type="compositionally biased region" description="Polar residues" evidence="8">
    <location>
        <begin position="40"/>
        <end position="57"/>
    </location>
</feature>
<evidence type="ECO:0000313" key="10">
    <source>
        <dbReference type="Proteomes" id="UP000325081"/>
    </source>
</evidence>
<dbReference type="EMBL" id="BKCP01004960">
    <property type="protein sequence ID" value="GER35181.1"/>
    <property type="molecule type" value="Genomic_DNA"/>
</dbReference>
<dbReference type="PROSITE" id="PS51375">
    <property type="entry name" value="PPR"/>
    <property type="match status" value="5"/>
</dbReference>
<evidence type="ECO:0000256" key="8">
    <source>
        <dbReference type="SAM" id="MobiDB-lite"/>
    </source>
</evidence>
<evidence type="ECO:0000256" key="3">
    <source>
        <dbReference type="ARBA" id="ARBA00022640"/>
    </source>
</evidence>
<dbReference type="FunFam" id="1.25.40.10:FF:000243">
    <property type="entry name" value="Pentatricopeptide repeat-containing protein chloroplastic"/>
    <property type="match status" value="1"/>
</dbReference>
<gene>
    <name evidence="9" type="ORF">STAS_11444</name>
</gene>
<dbReference type="NCBIfam" id="TIGR00756">
    <property type="entry name" value="PPR"/>
    <property type="match status" value="4"/>
</dbReference>
<dbReference type="Gene3D" id="1.25.40.10">
    <property type="entry name" value="Tetratricopeptide repeat domain"/>
    <property type="match status" value="7"/>
</dbReference>
<feature type="compositionally biased region" description="Low complexity" evidence="8">
    <location>
        <begin position="30"/>
        <end position="39"/>
    </location>
</feature>
<evidence type="ECO:0000256" key="2">
    <source>
        <dbReference type="ARBA" id="ARBA00022528"/>
    </source>
</evidence>
<sequence>MRLAMSSSPLPLPLTSSAIAQTHHHKFPAPSASAAAAASTPQLSQNPQCDSAGAHQNSAVKPRTIRFRLSELCRKGQLSLARQLFDTIPQPTTVLWNTLIIGYICNDMPHEAISLYSHFIRSLSHSGDRKCDPYTYSSVLKACAQTKQLLTGKAVHCHVLRSGEYPSRIVYNSLLNMYAACCMNSGCDLVERVFGFMRKRNVVSWNTMIAWYAKNGRFVEAVRCFVMMMKMGFRPTAVSFVNVFPAISGLRDVDIANLVYGIVTKLDDEYANDLFVVSSAITMYAELGCLDSSRKIFDNCSEKNAHVWNTMIGGYIQNNLPIHALELFNEALDLDGENIDDVTFLLAVTAASELRNPRVARQLHSYRIKTSLFSSVILMNSVVSLYSKCNSIWDSFGVFREMRERDVVSWNTMICALVQNGLNDEGLMLAHEMQKIGFSIDDVTITAFLSAASNLRNQEIGKQTHAYIIRHGIEFDGMDSYIIDTYAKSGKLSFAEKIFNRNLKSDPAVWNAMISGFTQNGLVEKSLTIFLKMLEEKNVKPNAVTLASVLPICSQSVSLSLGKAIHGFAIRNFLDENVFVGSALVDMYSKSGSIIYAERAFTNLTETNSVTYTNMILGYGQHGMGEKAISLFNSMRDFSVYPDAVTFVAILTACSYSGLINEGLEIFESMETYYGVKPSSEHYACVVDMLGRVGRVFEAYEFARKLGREGDVLGIWGSLLSACRVHKEFELGKIVANKLLEMEGGNERKTGYRVLLSNMHAEEGEWENVKSVRRELVERGLTKEVGCSWINVYGQTSSFASRDKKHPLCDETYTLLGHLSANMRDLDCVPPFLSSE</sequence>
<reference evidence="10" key="1">
    <citation type="journal article" date="2019" name="Curr. Biol.">
        <title>Genome Sequence of Striga asiatica Provides Insight into the Evolution of Plant Parasitism.</title>
        <authorList>
            <person name="Yoshida S."/>
            <person name="Kim S."/>
            <person name="Wafula E.K."/>
            <person name="Tanskanen J."/>
            <person name="Kim Y.M."/>
            <person name="Honaas L."/>
            <person name="Yang Z."/>
            <person name="Spallek T."/>
            <person name="Conn C.E."/>
            <person name="Ichihashi Y."/>
            <person name="Cheong K."/>
            <person name="Cui S."/>
            <person name="Der J.P."/>
            <person name="Gundlach H."/>
            <person name="Jiao Y."/>
            <person name="Hori C."/>
            <person name="Ishida J.K."/>
            <person name="Kasahara H."/>
            <person name="Kiba T."/>
            <person name="Kim M.S."/>
            <person name="Koo N."/>
            <person name="Laohavisit A."/>
            <person name="Lee Y.H."/>
            <person name="Lumba S."/>
            <person name="McCourt P."/>
            <person name="Mortimer J.C."/>
            <person name="Mutuku J.M."/>
            <person name="Nomura T."/>
            <person name="Sasaki-Sekimoto Y."/>
            <person name="Seto Y."/>
            <person name="Wang Y."/>
            <person name="Wakatake T."/>
            <person name="Sakakibara H."/>
            <person name="Demura T."/>
            <person name="Yamaguchi S."/>
            <person name="Yoneyama K."/>
            <person name="Manabe R.I."/>
            <person name="Nelson D.C."/>
            <person name="Schulman A.H."/>
            <person name="Timko M.P."/>
            <person name="dePamphilis C.W."/>
            <person name="Choi D."/>
            <person name="Shirasu K."/>
        </authorList>
    </citation>
    <scope>NUCLEOTIDE SEQUENCE [LARGE SCALE GENOMIC DNA]</scope>
    <source>
        <strain evidence="10">cv. UVA1</strain>
    </source>
</reference>
<evidence type="ECO:0000256" key="7">
    <source>
        <dbReference type="PROSITE-ProRule" id="PRU00708"/>
    </source>
</evidence>
<keyword evidence="3" id="KW-0934">Plastid</keyword>
<organism evidence="9 10">
    <name type="scientific">Striga asiatica</name>
    <name type="common">Asiatic witchweed</name>
    <name type="synonym">Buchnera asiatica</name>
    <dbReference type="NCBI Taxonomy" id="4170"/>
    <lineage>
        <taxon>Eukaryota</taxon>
        <taxon>Viridiplantae</taxon>
        <taxon>Streptophyta</taxon>
        <taxon>Embryophyta</taxon>
        <taxon>Tracheophyta</taxon>
        <taxon>Spermatophyta</taxon>
        <taxon>Magnoliopsida</taxon>
        <taxon>eudicotyledons</taxon>
        <taxon>Gunneridae</taxon>
        <taxon>Pentapetalae</taxon>
        <taxon>asterids</taxon>
        <taxon>lamiids</taxon>
        <taxon>Lamiales</taxon>
        <taxon>Orobanchaceae</taxon>
        <taxon>Buchnereae</taxon>
        <taxon>Striga</taxon>
    </lineage>
</organism>
<evidence type="ECO:0000256" key="5">
    <source>
        <dbReference type="ARBA" id="ARBA00022946"/>
    </source>
</evidence>
<dbReference type="GO" id="GO:0003729">
    <property type="term" value="F:mRNA binding"/>
    <property type="evidence" value="ECO:0007669"/>
    <property type="project" value="UniProtKB-ARBA"/>
</dbReference>
<dbReference type="AlphaFoldDB" id="A0A5A7PRE2"/>
<comment type="subcellular location">
    <subcellularLocation>
        <location evidence="1">Plastid</location>
        <location evidence="1">Chloroplast</location>
    </subcellularLocation>
</comment>
<comment type="similarity">
    <text evidence="6">Belongs to the PPR family. PCMP-E subfamily.</text>
</comment>
<feature type="repeat" description="PPR" evidence="7">
    <location>
        <begin position="608"/>
        <end position="642"/>
    </location>
</feature>
<keyword evidence="5" id="KW-0809">Transit peptide</keyword>
<dbReference type="PANTHER" id="PTHR47926">
    <property type="entry name" value="PENTATRICOPEPTIDE REPEAT-CONTAINING PROTEIN"/>
    <property type="match status" value="1"/>
</dbReference>
<dbReference type="PANTHER" id="PTHR47926:SF452">
    <property type="entry name" value="PENTATRICOPEPTIDE REPEAT-CONTAINING PROTEIN"/>
    <property type="match status" value="1"/>
</dbReference>
<dbReference type="InterPro" id="IPR046960">
    <property type="entry name" value="PPR_At4g14850-like_plant"/>
</dbReference>
<keyword evidence="10" id="KW-1185">Reference proteome</keyword>
<dbReference type="InterPro" id="IPR011990">
    <property type="entry name" value="TPR-like_helical_dom_sf"/>
</dbReference>
<feature type="repeat" description="PPR" evidence="7">
    <location>
        <begin position="406"/>
        <end position="440"/>
    </location>
</feature>
<dbReference type="Pfam" id="PF13041">
    <property type="entry name" value="PPR_2"/>
    <property type="match status" value="3"/>
</dbReference>
<feature type="repeat" description="PPR" evidence="7">
    <location>
        <begin position="132"/>
        <end position="166"/>
    </location>
</feature>
<dbReference type="Pfam" id="PF01535">
    <property type="entry name" value="PPR"/>
    <property type="match status" value="3"/>
</dbReference>